<feature type="signal peptide" evidence="1">
    <location>
        <begin position="1"/>
        <end position="18"/>
    </location>
</feature>
<keyword evidence="3" id="KW-1185">Reference proteome</keyword>
<organism evidence="2 3">
    <name type="scientific">Pristionchus entomophagus</name>
    <dbReference type="NCBI Taxonomy" id="358040"/>
    <lineage>
        <taxon>Eukaryota</taxon>
        <taxon>Metazoa</taxon>
        <taxon>Ecdysozoa</taxon>
        <taxon>Nematoda</taxon>
        <taxon>Chromadorea</taxon>
        <taxon>Rhabditida</taxon>
        <taxon>Rhabditina</taxon>
        <taxon>Diplogasteromorpha</taxon>
        <taxon>Diplogasteroidea</taxon>
        <taxon>Neodiplogasteridae</taxon>
        <taxon>Pristionchus</taxon>
    </lineage>
</organism>
<proteinExistence type="predicted"/>
<dbReference type="EMBL" id="BTSX01000005">
    <property type="protein sequence ID" value="GMT00699.1"/>
    <property type="molecule type" value="Genomic_DNA"/>
</dbReference>
<keyword evidence="1" id="KW-0732">Signal</keyword>
<evidence type="ECO:0000313" key="2">
    <source>
        <dbReference type="EMBL" id="GMT00699.1"/>
    </source>
</evidence>
<comment type="caution">
    <text evidence="2">The sequence shown here is derived from an EMBL/GenBank/DDBJ whole genome shotgun (WGS) entry which is preliminary data.</text>
</comment>
<dbReference type="Proteomes" id="UP001432027">
    <property type="component" value="Unassembled WGS sequence"/>
</dbReference>
<name>A0AAV5U3F5_9BILA</name>
<feature type="chain" id="PRO_5043786656" evidence="1">
    <location>
        <begin position="19"/>
        <end position="78"/>
    </location>
</feature>
<gene>
    <name evidence="2" type="ORF">PENTCL1PPCAC_22873</name>
</gene>
<protein>
    <submittedName>
        <fullName evidence="2">Uncharacterized protein</fullName>
    </submittedName>
</protein>
<accession>A0AAV5U3F5</accession>
<evidence type="ECO:0000313" key="3">
    <source>
        <dbReference type="Proteomes" id="UP001432027"/>
    </source>
</evidence>
<dbReference type="AlphaFoldDB" id="A0AAV5U3F5"/>
<evidence type="ECO:0000256" key="1">
    <source>
        <dbReference type="SAM" id="SignalP"/>
    </source>
</evidence>
<reference evidence="2" key="1">
    <citation type="submission" date="2023-10" db="EMBL/GenBank/DDBJ databases">
        <title>Genome assembly of Pristionchus species.</title>
        <authorList>
            <person name="Yoshida K."/>
            <person name="Sommer R.J."/>
        </authorList>
    </citation>
    <scope>NUCLEOTIDE SEQUENCE</scope>
    <source>
        <strain evidence="2">RS0144</strain>
    </source>
</reference>
<sequence length="78" mass="9260">MARLLVLFFLALLSISFSMESSDFSIENWKRSPSSGKWMRFGKRSPSNKWMRFGKRSPNSKWMRFGKRSAITRDDVEY</sequence>